<dbReference type="CDD" id="cd10918">
    <property type="entry name" value="CE4_NodB_like_5s_6s"/>
    <property type="match status" value="1"/>
</dbReference>
<feature type="chain" id="PRO_5009581394" description="NodB homology domain-containing protein" evidence="3">
    <location>
        <begin position="23"/>
        <end position="273"/>
    </location>
</feature>
<evidence type="ECO:0000313" key="6">
    <source>
        <dbReference type="Proteomes" id="UP000176241"/>
    </source>
</evidence>
<dbReference type="GO" id="GO:0005576">
    <property type="term" value="C:extracellular region"/>
    <property type="evidence" value="ECO:0007669"/>
    <property type="project" value="UniProtKB-SubCell"/>
</dbReference>
<dbReference type="InterPro" id="IPR011330">
    <property type="entry name" value="Glyco_hydro/deAcase_b/a-brl"/>
</dbReference>
<reference evidence="5 6" key="1">
    <citation type="journal article" date="2016" name="Nat. Commun.">
        <title>Thousands of microbial genomes shed light on interconnected biogeochemical processes in an aquifer system.</title>
        <authorList>
            <person name="Anantharaman K."/>
            <person name="Brown C.T."/>
            <person name="Hug L.A."/>
            <person name="Sharon I."/>
            <person name="Castelle C.J."/>
            <person name="Probst A.J."/>
            <person name="Thomas B.C."/>
            <person name="Singh A."/>
            <person name="Wilkins M.J."/>
            <person name="Karaoz U."/>
            <person name="Brodie E.L."/>
            <person name="Williams K.H."/>
            <person name="Hubbard S.S."/>
            <person name="Banfield J.F."/>
        </authorList>
    </citation>
    <scope>NUCLEOTIDE SEQUENCE [LARGE SCALE GENOMIC DNA]</scope>
</reference>
<organism evidence="5 6">
    <name type="scientific">Candidatus Buchananbacteria bacterium RIFCSPHIGHO2_01_FULL_39_8</name>
    <dbReference type="NCBI Taxonomy" id="1797533"/>
    <lineage>
        <taxon>Bacteria</taxon>
        <taxon>Candidatus Buchananiibacteriota</taxon>
    </lineage>
</organism>
<sequence length="273" mass="31515">MKKIFLITAVSFNLIFSGCITAEKTAVVQPLTEQNTNETAETKPIDLENLKAKVPILIYHHIREISDKDKEKDKQFIVSPENFEKQLQYLKENDFQNILLKDLANYFSGNFTLPAKPIIITFDDGLISQYNNALPLLQKYGFTATFFIFTNPIGRSQNYLNWEQIKELENFGMEIGSHGIYHLLLNKIDKNRLAEETSGSKEKIEENLGQKIYSFAYPFGAYNDQVVKMIKEAGYQSARDIVNGVNHTKENLYNLRAYFITDNFPRFKNIVNQ</sequence>
<dbReference type="PANTHER" id="PTHR34216">
    <property type="match status" value="1"/>
</dbReference>
<dbReference type="Proteomes" id="UP000176241">
    <property type="component" value="Unassembled WGS sequence"/>
</dbReference>
<gene>
    <name evidence="5" type="ORF">A2731_00605</name>
</gene>
<evidence type="ECO:0000256" key="3">
    <source>
        <dbReference type="SAM" id="SignalP"/>
    </source>
</evidence>
<protein>
    <recommendedName>
        <fullName evidence="4">NodB homology domain-containing protein</fullName>
    </recommendedName>
</protein>
<dbReference type="Pfam" id="PF01522">
    <property type="entry name" value="Polysacc_deac_1"/>
    <property type="match status" value="1"/>
</dbReference>
<keyword evidence="2 3" id="KW-0732">Signal</keyword>
<evidence type="ECO:0000259" key="4">
    <source>
        <dbReference type="PROSITE" id="PS51677"/>
    </source>
</evidence>
<dbReference type="GO" id="GO:0005975">
    <property type="term" value="P:carbohydrate metabolic process"/>
    <property type="evidence" value="ECO:0007669"/>
    <property type="project" value="InterPro"/>
</dbReference>
<evidence type="ECO:0000256" key="2">
    <source>
        <dbReference type="ARBA" id="ARBA00022729"/>
    </source>
</evidence>
<dbReference type="PROSITE" id="PS51677">
    <property type="entry name" value="NODB"/>
    <property type="match status" value="1"/>
</dbReference>
<dbReference type="EMBL" id="MHIC01000049">
    <property type="protein sequence ID" value="OGY43347.1"/>
    <property type="molecule type" value="Genomic_DNA"/>
</dbReference>
<dbReference type="Gene3D" id="3.20.20.370">
    <property type="entry name" value="Glycoside hydrolase/deacetylase"/>
    <property type="match status" value="1"/>
</dbReference>
<evidence type="ECO:0000313" key="5">
    <source>
        <dbReference type="EMBL" id="OGY43347.1"/>
    </source>
</evidence>
<comment type="subcellular location">
    <subcellularLocation>
        <location evidence="1">Secreted</location>
    </subcellularLocation>
</comment>
<accession>A0A1G1XVL0</accession>
<dbReference type="GO" id="GO:0016810">
    <property type="term" value="F:hydrolase activity, acting on carbon-nitrogen (but not peptide) bonds"/>
    <property type="evidence" value="ECO:0007669"/>
    <property type="project" value="InterPro"/>
</dbReference>
<dbReference type="InterPro" id="IPR002509">
    <property type="entry name" value="NODB_dom"/>
</dbReference>
<dbReference type="PROSITE" id="PS51257">
    <property type="entry name" value="PROKAR_LIPOPROTEIN"/>
    <property type="match status" value="1"/>
</dbReference>
<feature type="domain" description="NodB homology" evidence="4">
    <location>
        <begin position="116"/>
        <end position="273"/>
    </location>
</feature>
<dbReference type="PANTHER" id="PTHR34216:SF3">
    <property type="entry name" value="POLY-BETA-1,6-N-ACETYL-D-GLUCOSAMINE N-DEACETYLASE"/>
    <property type="match status" value="1"/>
</dbReference>
<dbReference type="AlphaFoldDB" id="A0A1G1XVL0"/>
<comment type="caution">
    <text evidence="5">The sequence shown here is derived from an EMBL/GenBank/DDBJ whole genome shotgun (WGS) entry which is preliminary data.</text>
</comment>
<name>A0A1G1XVL0_9BACT</name>
<evidence type="ECO:0000256" key="1">
    <source>
        <dbReference type="ARBA" id="ARBA00004613"/>
    </source>
</evidence>
<feature type="signal peptide" evidence="3">
    <location>
        <begin position="1"/>
        <end position="22"/>
    </location>
</feature>
<dbReference type="STRING" id="1797533.A2731_00605"/>
<dbReference type="InterPro" id="IPR051398">
    <property type="entry name" value="Polysacch_Deacetylase"/>
</dbReference>
<proteinExistence type="predicted"/>
<dbReference type="SUPFAM" id="SSF88713">
    <property type="entry name" value="Glycoside hydrolase/deacetylase"/>
    <property type="match status" value="1"/>
</dbReference>